<organism evidence="1 2">
    <name type="scientific">Abeliophyllum distichum</name>
    <dbReference type="NCBI Taxonomy" id="126358"/>
    <lineage>
        <taxon>Eukaryota</taxon>
        <taxon>Viridiplantae</taxon>
        <taxon>Streptophyta</taxon>
        <taxon>Embryophyta</taxon>
        <taxon>Tracheophyta</taxon>
        <taxon>Spermatophyta</taxon>
        <taxon>Magnoliopsida</taxon>
        <taxon>eudicotyledons</taxon>
        <taxon>Gunneridae</taxon>
        <taxon>Pentapetalae</taxon>
        <taxon>asterids</taxon>
        <taxon>lamiids</taxon>
        <taxon>Lamiales</taxon>
        <taxon>Oleaceae</taxon>
        <taxon>Forsythieae</taxon>
        <taxon>Abeliophyllum</taxon>
    </lineage>
</organism>
<protein>
    <recommendedName>
        <fullName evidence="3">BED-type domain-containing protein</fullName>
    </recommendedName>
</protein>
<proteinExistence type="predicted"/>
<accession>A0ABD1THQ2</accession>
<evidence type="ECO:0008006" key="3">
    <source>
        <dbReference type="Google" id="ProtNLM"/>
    </source>
</evidence>
<gene>
    <name evidence="1" type="ORF">Adt_17863</name>
</gene>
<comment type="caution">
    <text evidence="1">The sequence shown here is derived from an EMBL/GenBank/DDBJ whole genome shotgun (WGS) entry which is preliminary data.</text>
</comment>
<name>A0ABD1THQ2_9LAMI</name>
<evidence type="ECO:0000313" key="1">
    <source>
        <dbReference type="EMBL" id="KAL2512263.1"/>
    </source>
</evidence>
<keyword evidence="2" id="KW-1185">Reference proteome</keyword>
<sequence length="142" mass="16358">MAYNRSDDDFNSLNDISIPSDIIDEFRGSTNSIDLDDVQEDVDTHTTTGSNTKRKVTKQKTSCWQLFELVPTSKLIDRVPEHKAQCKHCKEKIVWQKEIDTIHLNRYFKKCQFEHGDLKSNQTQLQFGYSGSESSSNPNLNN</sequence>
<dbReference type="Proteomes" id="UP001604336">
    <property type="component" value="Unassembled WGS sequence"/>
</dbReference>
<dbReference type="EMBL" id="JBFOLK010000005">
    <property type="protein sequence ID" value="KAL2512263.1"/>
    <property type="molecule type" value="Genomic_DNA"/>
</dbReference>
<dbReference type="AlphaFoldDB" id="A0ABD1THQ2"/>
<reference evidence="2" key="1">
    <citation type="submission" date="2024-07" db="EMBL/GenBank/DDBJ databases">
        <title>Two chromosome-level genome assemblies of Korean endemic species Abeliophyllum distichum and Forsythia ovata (Oleaceae).</title>
        <authorList>
            <person name="Jang H."/>
        </authorList>
    </citation>
    <scope>NUCLEOTIDE SEQUENCE [LARGE SCALE GENOMIC DNA]</scope>
</reference>
<evidence type="ECO:0000313" key="2">
    <source>
        <dbReference type="Proteomes" id="UP001604336"/>
    </source>
</evidence>